<dbReference type="AlphaFoldDB" id="A0A8T5V0L3"/>
<dbReference type="GO" id="GO:0016491">
    <property type="term" value="F:oxidoreductase activity"/>
    <property type="evidence" value="ECO:0007669"/>
    <property type="project" value="UniProtKB-ARBA"/>
</dbReference>
<dbReference type="InterPro" id="IPR017900">
    <property type="entry name" value="4Fe4S_Fe_S_CS"/>
</dbReference>
<evidence type="ECO:0000256" key="1">
    <source>
        <dbReference type="SAM" id="MobiDB-lite"/>
    </source>
</evidence>
<dbReference type="Proteomes" id="UP000825933">
    <property type="component" value="Unassembled WGS sequence"/>
</dbReference>
<gene>
    <name evidence="3" type="ORF">K8N75_04095</name>
</gene>
<comment type="caution">
    <text evidence="3">The sequence shown here is derived from an EMBL/GenBank/DDBJ whole genome shotgun (WGS) entry which is preliminary data.</text>
</comment>
<feature type="region of interest" description="Disordered" evidence="1">
    <location>
        <begin position="76"/>
        <end position="104"/>
    </location>
</feature>
<feature type="compositionally biased region" description="Basic residues" evidence="1">
    <location>
        <begin position="76"/>
        <end position="85"/>
    </location>
</feature>
<protein>
    <submittedName>
        <fullName evidence="3">Ferredoxin family protein</fullName>
    </submittedName>
</protein>
<dbReference type="Pfam" id="PF12838">
    <property type="entry name" value="Fer4_7"/>
    <property type="match status" value="1"/>
</dbReference>
<evidence type="ECO:0000313" key="3">
    <source>
        <dbReference type="EMBL" id="MBZ2165225.1"/>
    </source>
</evidence>
<sequence>MSEKKDKKEPYPVINTLECKECERCILACRKGVLKISSSLNERGYHYVEYTGEGCTGCGDCYYTCPEPLAIEVHIPKRSKDKKKKKNEEENEWQHSSLKETQPL</sequence>
<evidence type="ECO:0000313" key="4">
    <source>
        <dbReference type="Proteomes" id="UP000825933"/>
    </source>
</evidence>
<reference evidence="4" key="1">
    <citation type="journal article" date="2022" name="Microbiol. Resour. Announc.">
        <title>Draft Genome Sequence of a Methanogenic Archaeon from West Spitsbergen Permafrost.</title>
        <authorList>
            <person name="Trubitsyn V."/>
            <person name="Rivkina E."/>
            <person name="Shcherbakova V."/>
        </authorList>
    </citation>
    <scope>NUCLEOTIDE SEQUENCE [LARGE SCALE GENOMIC DNA]</scope>
    <source>
        <strain evidence="4">VT</strain>
    </source>
</reference>
<dbReference type="SUPFAM" id="SSF54862">
    <property type="entry name" value="4Fe-4S ferredoxins"/>
    <property type="match status" value="1"/>
</dbReference>
<feature type="domain" description="4Fe-4S ferredoxin-type" evidence="2">
    <location>
        <begin position="46"/>
        <end position="76"/>
    </location>
</feature>
<dbReference type="PROSITE" id="PS00198">
    <property type="entry name" value="4FE4S_FER_1"/>
    <property type="match status" value="1"/>
</dbReference>
<keyword evidence="4" id="KW-1185">Reference proteome</keyword>
<dbReference type="InterPro" id="IPR017896">
    <property type="entry name" value="4Fe4S_Fe-S-bd"/>
</dbReference>
<evidence type="ECO:0000259" key="2">
    <source>
        <dbReference type="PROSITE" id="PS51379"/>
    </source>
</evidence>
<organism evidence="3 4">
    <name type="scientific">Methanobacterium spitsbergense</name>
    <dbReference type="NCBI Taxonomy" id="2874285"/>
    <lineage>
        <taxon>Archaea</taxon>
        <taxon>Methanobacteriati</taxon>
        <taxon>Methanobacteriota</taxon>
        <taxon>Methanomada group</taxon>
        <taxon>Methanobacteria</taxon>
        <taxon>Methanobacteriales</taxon>
        <taxon>Methanobacteriaceae</taxon>
        <taxon>Methanobacterium</taxon>
    </lineage>
</organism>
<dbReference type="EMBL" id="JAIOUQ010000003">
    <property type="protein sequence ID" value="MBZ2165225.1"/>
    <property type="molecule type" value="Genomic_DNA"/>
</dbReference>
<feature type="compositionally biased region" description="Polar residues" evidence="1">
    <location>
        <begin position="94"/>
        <end position="104"/>
    </location>
</feature>
<dbReference type="PROSITE" id="PS51379">
    <property type="entry name" value="4FE4S_FER_2"/>
    <property type="match status" value="2"/>
</dbReference>
<name>A0A8T5V0L3_9EURY</name>
<dbReference type="RefSeq" id="WP_223790845.1">
    <property type="nucleotide sequence ID" value="NZ_JAIOUQ010000003.1"/>
</dbReference>
<proteinExistence type="predicted"/>
<feature type="domain" description="4Fe-4S ferredoxin-type" evidence="2">
    <location>
        <begin position="10"/>
        <end position="39"/>
    </location>
</feature>
<dbReference type="Gene3D" id="3.30.70.20">
    <property type="match status" value="1"/>
</dbReference>
<accession>A0A8T5V0L3</accession>